<evidence type="ECO:0000256" key="2">
    <source>
        <dbReference type="ARBA" id="ARBA00008520"/>
    </source>
</evidence>
<dbReference type="Pfam" id="PF13416">
    <property type="entry name" value="SBP_bac_8"/>
    <property type="match status" value="1"/>
</dbReference>
<organism evidence="7 8">
    <name type="scientific">Microvirga vignae</name>
    <dbReference type="NCBI Taxonomy" id="1225564"/>
    <lineage>
        <taxon>Bacteria</taxon>
        <taxon>Pseudomonadati</taxon>
        <taxon>Pseudomonadota</taxon>
        <taxon>Alphaproteobacteria</taxon>
        <taxon>Hyphomicrobiales</taxon>
        <taxon>Methylobacteriaceae</taxon>
        <taxon>Microvirga</taxon>
    </lineage>
</organism>
<keyword evidence="4 6" id="KW-0732">Signal</keyword>
<dbReference type="STRING" id="1225564.AA309_25720"/>
<accession>A0A0H1R6M5</accession>
<feature type="signal peptide" evidence="6">
    <location>
        <begin position="1"/>
        <end position="37"/>
    </location>
</feature>
<evidence type="ECO:0008006" key="9">
    <source>
        <dbReference type="Google" id="ProtNLM"/>
    </source>
</evidence>
<sequence length="353" mass="38190">MKLFTSQTRESTTLTVRSALIAGAAGALLLAAAPAVAQETVVVADAGGAQAEALAAALYEPFEKETGIKVIADHTTAIGKAQAMSRSGNVVWDVFITGDTDVAQATQDGILMPIDWNVVPKEGLSPEVAQTYAAPSSRYALVMTYNTNLIKDPPKSWAEWWDTAKYNCPRVMRNVPIDNLEAAVLSAGMPIDKVYPVDLKLAYEQLDKIQPKVVTFWDSGAQSIQLVADGSACLGTAWTSRVTAAEKAGQPVARVWNQAIVHQDYFTVMKGAKNPKAAMKLIAFAMRPEVQAKIASRLGTLPPNAKAQELIEPASLKYQPKPEDLSKTMLSNIGWWSTNMADAYKKYSAWLTK</sequence>
<name>A0A0H1R6M5_9HYPH</name>
<dbReference type="CDD" id="cd13589">
    <property type="entry name" value="PBP2_polyamine_RpCGA009"/>
    <property type="match status" value="1"/>
</dbReference>
<gene>
    <name evidence="7" type="ORF">AA309_25720</name>
</gene>
<evidence type="ECO:0000256" key="6">
    <source>
        <dbReference type="SAM" id="SignalP"/>
    </source>
</evidence>
<dbReference type="Gene3D" id="3.40.190.10">
    <property type="entry name" value="Periplasmic binding protein-like II"/>
    <property type="match status" value="2"/>
</dbReference>
<protein>
    <recommendedName>
        <fullName evidence="9">ABC transporter substrate-binding protein</fullName>
    </recommendedName>
</protein>
<dbReference type="OrthoDB" id="6529964at2"/>
<keyword evidence="5" id="KW-0574">Periplasm</keyword>
<dbReference type="GO" id="GO:0030975">
    <property type="term" value="F:thiamine binding"/>
    <property type="evidence" value="ECO:0007669"/>
    <property type="project" value="TreeGrafter"/>
</dbReference>
<evidence type="ECO:0000256" key="4">
    <source>
        <dbReference type="ARBA" id="ARBA00022729"/>
    </source>
</evidence>
<evidence type="ECO:0000313" key="7">
    <source>
        <dbReference type="EMBL" id="KLK90471.1"/>
    </source>
</evidence>
<dbReference type="SUPFAM" id="SSF53850">
    <property type="entry name" value="Periplasmic binding protein-like II"/>
    <property type="match status" value="1"/>
</dbReference>
<dbReference type="Proteomes" id="UP000035489">
    <property type="component" value="Unassembled WGS sequence"/>
</dbReference>
<dbReference type="AlphaFoldDB" id="A0A0H1R6M5"/>
<evidence type="ECO:0000256" key="1">
    <source>
        <dbReference type="ARBA" id="ARBA00004418"/>
    </source>
</evidence>
<feature type="chain" id="PRO_5002593506" description="ABC transporter substrate-binding protein" evidence="6">
    <location>
        <begin position="38"/>
        <end position="353"/>
    </location>
</feature>
<keyword evidence="3" id="KW-0813">Transport</keyword>
<evidence type="ECO:0000256" key="5">
    <source>
        <dbReference type="ARBA" id="ARBA00022764"/>
    </source>
</evidence>
<evidence type="ECO:0000313" key="8">
    <source>
        <dbReference type="Proteomes" id="UP000035489"/>
    </source>
</evidence>
<comment type="similarity">
    <text evidence="2">Belongs to the bacterial solute-binding protein 1 family.</text>
</comment>
<dbReference type="GO" id="GO:0015888">
    <property type="term" value="P:thiamine transport"/>
    <property type="evidence" value="ECO:0007669"/>
    <property type="project" value="TreeGrafter"/>
</dbReference>
<comment type="subcellular location">
    <subcellularLocation>
        <location evidence="1">Periplasm</location>
    </subcellularLocation>
</comment>
<dbReference type="GO" id="GO:0030288">
    <property type="term" value="C:outer membrane-bounded periplasmic space"/>
    <property type="evidence" value="ECO:0007669"/>
    <property type="project" value="TreeGrafter"/>
</dbReference>
<dbReference type="GO" id="GO:0030976">
    <property type="term" value="F:thiamine pyrophosphate binding"/>
    <property type="evidence" value="ECO:0007669"/>
    <property type="project" value="TreeGrafter"/>
</dbReference>
<dbReference type="InterPro" id="IPR006059">
    <property type="entry name" value="SBP"/>
</dbReference>
<dbReference type="PATRIC" id="fig|1225564.3.peg.6717"/>
<dbReference type="PANTHER" id="PTHR30006:SF3">
    <property type="entry name" value="THIAMINE-BINDING PERIPLASMIC PROTEIN"/>
    <property type="match status" value="1"/>
</dbReference>
<dbReference type="EMBL" id="LCYG01000084">
    <property type="protein sequence ID" value="KLK90471.1"/>
    <property type="molecule type" value="Genomic_DNA"/>
</dbReference>
<keyword evidence="8" id="KW-1185">Reference proteome</keyword>
<proteinExistence type="inferred from homology"/>
<comment type="caution">
    <text evidence="7">The sequence shown here is derived from an EMBL/GenBank/DDBJ whole genome shotgun (WGS) entry which is preliminary data.</text>
</comment>
<dbReference type="PANTHER" id="PTHR30006">
    <property type="entry name" value="THIAMINE-BINDING PERIPLASMIC PROTEIN-RELATED"/>
    <property type="match status" value="1"/>
</dbReference>
<evidence type="ECO:0000256" key="3">
    <source>
        <dbReference type="ARBA" id="ARBA00022448"/>
    </source>
</evidence>
<dbReference type="RefSeq" id="WP_047191863.1">
    <property type="nucleotide sequence ID" value="NZ_LCYG01000084.1"/>
</dbReference>
<reference evidence="7 8" key="1">
    <citation type="submission" date="2015-05" db="EMBL/GenBank/DDBJ databases">
        <title>Draft genome sequence of Microvirga vignae strain BR3299, a novel nitrogen fixing bacteria isolated from Brazil semi-aired region.</title>
        <authorList>
            <person name="Zilli J.E."/>
            <person name="Passos S.R."/>
            <person name="Leite J."/>
            <person name="Baldani J.I."/>
            <person name="Xavier G.R."/>
            <person name="Rumjaneck N.G."/>
            <person name="Simoes-Araujo J.L."/>
        </authorList>
    </citation>
    <scope>NUCLEOTIDE SEQUENCE [LARGE SCALE GENOMIC DNA]</scope>
    <source>
        <strain evidence="7 8">BR3299</strain>
    </source>
</reference>